<evidence type="ECO:0000313" key="1">
    <source>
        <dbReference type="EMBL" id="HAF2130394.1"/>
    </source>
</evidence>
<accession>A0A743PDM1</accession>
<dbReference type="AlphaFoldDB" id="A0A743PDM1"/>
<dbReference type="EMBL" id="DAAUQX010000061">
    <property type="protein sequence ID" value="HAF2130394.1"/>
    <property type="molecule type" value="Genomic_DNA"/>
</dbReference>
<reference evidence="1" key="1">
    <citation type="journal article" date="2018" name="Genome Biol.">
        <title>SKESA: strategic k-mer extension for scrupulous assemblies.</title>
        <authorList>
            <person name="Souvorov A."/>
            <person name="Agarwala R."/>
            <person name="Lipman D.J."/>
        </authorList>
    </citation>
    <scope>NUCLEOTIDE SEQUENCE</scope>
    <source>
        <strain evidence="1">MA.CK_00/00001968</strain>
    </source>
</reference>
<protein>
    <submittedName>
        <fullName evidence="1">Uncharacterized protein</fullName>
    </submittedName>
</protein>
<name>A0A743PDM1_SALER</name>
<gene>
    <name evidence="1" type="ORF">G9F27_004683</name>
</gene>
<sequence length="46" mass="5334">MGKGWLDIDIYDLSKDKQIMTVLLDPTELSKQNESIKLLVQKLQDE</sequence>
<proteinExistence type="predicted"/>
<reference evidence="1" key="2">
    <citation type="submission" date="2020-02" db="EMBL/GenBank/DDBJ databases">
        <authorList>
            <consortium name="NCBI Pathogen Detection Project"/>
        </authorList>
    </citation>
    <scope>NUCLEOTIDE SEQUENCE</scope>
    <source>
        <strain evidence="1">MA.CK_00/00001968</strain>
    </source>
</reference>
<organism evidence="1">
    <name type="scientific">Salmonella enterica</name>
    <name type="common">Salmonella choleraesuis</name>
    <dbReference type="NCBI Taxonomy" id="28901"/>
    <lineage>
        <taxon>Bacteria</taxon>
        <taxon>Pseudomonadati</taxon>
        <taxon>Pseudomonadota</taxon>
        <taxon>Gammaproteobacteria</taxon>
        <taxon>Enterobacterales</taxon>
        <taxon>Enterobacteriaceae</taxon>
        <taxon>Salmonella</taxon>
    </lineage>
</organism>
<comment type="caution">
    <text evidence="1">The sequence shown here is derived from an EMBL/GenBank/DDBJ whole genome shotgun (WGS) entry which is preliminary data.</text>
</comment>